<protein>
    <submittedName>
        <fullName evidence="3">SAM domain and HD domain, 1</fullName>
    </submittedName>
</protein>
<evidence type="ECO:0000313" key="4">
    <source>
        <dbReference type="Proteomes" id="UP000015354"/>
    </source>
</evidence>
<organism evidence="3 4">
    <name type="scientific">Strigomonas culicis</name>
    <dbReference type="NCBI Taxonomy" id="28005"/>
    <lineage>
        <taxon>Eukaryota</taxon>
        <taxon>Discoba</taxon>
        <taxon>Euglenozoa</taxon>
        <taxon>Kinetoplastea</taxon>
        <taxon>Metakinetoplastina</taxon>
        <taxon>Trypanosomatida</taxon>
        <taxon>Trypanosomatidae</taxon>
        <taxon>Strigomonadinae</taxon>
        <taxon>Strigomonas</taxon>
    </lineage>
</organism>
<dbReference type="GO" id="GO:0005634">
    <property type="term" value="C:nucleus"/>
    <property type="evidence" value="ECO:0007669"/>
    <property type="project" value="TreeGrafter"/>
</dbReference>
<feature type="region of interest" description="Disordered" evidence="1">
    <location>
        <begin position="576"/>
        <end position="651"/>
    </location>
</feature>
<feature type="domain" description="HD" evidence="2">
    <location>
        <begin position="117"/>
        <end position="278"/>
    </location>
</feature>
<name>S9VNK8_9TRYP</name>
<evidence type="ECO:0000313" key="3">
    <source>
        <dbReference type="EMBL" id="EPY24870.1"/>
    </source>
</evidence>
<dbReference type="SUPFAM" id="SSF109604">
    <property type="entry name" value="HD-domain/PDEase-like"/>
    <property type="match status" value="1"/>
</dbReference>
<dbReference type="PANTHER" id="PTHR11373">
    <property type="entry name" value="DEOXYNUCLEOSIDE TRIPHOSPHATE TRIPHOSPHOHYDROLASE"/>
    <property type="match status" value="1"/>
</dbReference>
<dbReference type="Proteomes" id="UP000015354">
    <property type="component" value="Unassembled WGS sequence"/>
</dbReference>
<dbReference type="SMART" id="SM00471">
    <property type="entry name" value="HDc"/>
    <property type="match status" value="1"/>
</dbReference>
<dbReference type="Gene3D" id="1.10.3210.10">
    <property type="entry name" value="Hypothetical protein af1432"/>
    <property type="match status" value="1"/>
</dbReference>
<reference evidence="3 4" key="1">
    <citation type="journal article" date="2013" name="PLoS ONE">
        <title>Predicting the Proteins of Angomonas deanei, Strigomonas culicis and Their Respective Endosymbionts Reveals New Aspects of the Trypanosomatidae Family.</title>
        <authorList>
            <person name="Motta M.C."/>
            <person name="Martins A.C."/>
            <person name="de Souza S.S."/>
            <person name="Catta-Preta C.M."/>
            <person name="Silva R."/>
            <person name="Klein C.C."/>
            <person name="de Almeida L.G."/>
            <person name="de Lima Cunha O."/>
            <person name="Ciapina L.P."/>
            <person name="Brocchi M."/>
            <person name="Colabardini A.C."/>
            <person name="de Araujo Lima B."/>
            <person name="Machado C.R."/>
            <person name="de Almeida Soares C.M."/>
            <person name="Probst C.M."/>
            <person name="de Menezes C.B."/>
            <person name="Thompson C.E."/>
            <person name="Bartholomeu D.C."/>
            <person name="Gradia D.F."/>
            <person name="Pavoni D.P."/>
            <person name="Grisard E.C."/>
            <person name="Fantinatti-Garboggini F."/>
            <person name="Marchini F.K."/>
            <person name="Rodrigues-Luiz G.F."/>
            <person name="Wagner G."/>
            <person name="Goldman G.H."/>
            <person name="Fietto J.L."/>
            <person name="Elias M.C."/>
            <person name="Goldman M.H."/>
            <person name="Sagot M.F."/>
            <person name="Pereira M."/>
            <person name="Stoco P.H."/>
            <person name="de Mendonca-Neto R.P."/>
            <person name="Teixeira S.M."/>
            <person name="Maciel T.E."/>
            <person name="de Oliveira Mendes T.A."/>
            <person name="Urmenyi T.P."/>
            <person name="de Souza W."/>
            <person name="Schenkman S."/>
            <person name="de Vasconcelos A.T."/>
        </authorList>
    </citation>
    <scope>NUCLEOTIDE SEQUENCE [LARGE SCALE GENOMIC DNA]</scope>
</reference>
<dbReference type="InterPro" id="IPR003607">
    <property type="entry name" value="HD/PDEase_dom"/>
</dbReference>
<accession>S9VNK8</accession>
<gene>
    <name evidence="3" type="ORF">STCU_06963</name>
</gene>
<dbReference type="InterPro" id="IPR006674">
    <property type="entry name" value="HD_domain"/>
</dbReference>
<keyword evidence="4" id="KW-1185">Reference proteome</keyword>
<dbReference type="GO" id="GO:0006203">
    <property type="term" value="P:dGTP catabolic process"/>
    <property type="evidence" value="ECO:0007669"/>
    <property type="project" value="TreeGrafter"/>
</dbReference>
<dbReference type="EMBL" id="ATMH01006963">
    <property type="protein sequence ID" value="EPY24870.1"/>
    <property type="molecule type" value="Genomic_DNA"/>
</dbReference>
<dbReference type="PANTHER" id="PTHR11373:SF4">
    <property type="entry name" value="DEOXYNUCLEOSIDE TRIPHOSPHATE TRIPHOSPHOHYDROLASE SAMHD1"/>
    <property type="match status" value="1"/>
</dbReference>
<sequence>MSYVTDLPSSWRAEDCSNLELLPFSQVRAQRQDGAHSLTPSNSQRLLSTRDSDGGGDTRRGGPMRGKRKIIFDRVHGQLVFPPVLCLFIDSPIVQRLRELKQLGTTSYVYPSATITRFEHSLGVSHLAMKFLKQILENHKADGGVPCALSSYEEEEITKDVWCVGIAGLCHDLGHGPLSHMFEEYVNTIRRREGKSEWCHEEASIRMLKRLWESKRDQLEDAGLQEADLQFVLLCMRGLAPNEPWPEQVVGRAPWKRFMVEIVANKRNDLDVDKLDYLQRDSLCCLGMPAVPTLDRIFLGACAAHVRHSESSSENQGDQEYVPLTAGREDEWQICYERKLYVTIEEVFLARARLHHIVYQHRVTRVVDQMLIDAFLLADPYFRVTHKERSLRLSETVDDVDFYTETGDWVVNAIANSTMPELLPAQTILANIKSRNLYSTIGFYSTSADKPSITAEKLLTYIKDQSFKKKLESWASENHGLASLVVLHVKITKAPVVRKDDDTNSTNPLSSIVFFNPTELGSVCEVRPVKGRVTFSCGVRNQNMFIFVSRMKCNEREREQLCNAWRSLSDDQKLDNAVPRSSLKRTGSTAREDSITRPLYSAEQRPRRQGDEGEALTFSQEESMGESLIPPPPPILQLGVYDNGRKRNRHV</sequence>
<feature type="region of interest" description="Disordered" evidence="1">
    <location>
        <begin position="32"/>
        <end position="65"/>
    </location>
</feature>
<dbReference type="GO" id="GO:0008832">
    <property type="term" value="F:dGTPase activity"/>
    <property type="evidence" value="ECO:0007669"/>
    <property type="project" value="TreeGrafter"/>
</dbReference>
<dbReference type="InterPro" id="IPR050135">
    <property type="entry name" value="dGTPase-like"/>
</dbReference>
<feature type="compositionally biased region" description="Basic and acidic residues" evidence="1">
    <location>
        <begin position="48"/>
        <end position="60"/>
    </location>
</feature>
<dbReference type="PROSITE" id="PS51831">
    <property type="entry name" value="HD"/>
    <property type="match status" value="1"/>
</dbReference>
<proteinExistence type="predicted"/>
<dbReference type="Pfam" id="PF01966">
    <property type="entry name" value="HD"/>
    <property type="match status" value="1"/>
</dbReference>
<evidence type="ECO:0000256" key="1">
    <source>
        <dbReference type="SAM" id="MobiDB-lite"/>
    </source>
</evidence>
<dbReference type="OrthoDB" id="9991235at2759"/>
<comment type="caution">
    <text evidence="3">The sequence shown here is derived from an EMBL/GenBank/DDBJ whole genome shotgun (WGS) entry which is preliminary data.</text>
</comment>
<evidence type="ECO:0000259" key="2">
    <source>
        <dbReference type="PROSITE" id="PS51831"/>
    </source>
</evidence>
<feature type="compositionally biased region" description="Polar residues" evidence="1">
    <location>
        <begin position="38"/>
        <end position="47"/>
    </location>
</feature>
<dbReference type="AlphaFoldDB" id="S9VNK8"/>
<dbReference type="CDD" id="cd00077">
    <property type="entry name" value="HDc"/>
    <property type="match status" value="1"/>
</dbReference>